<keyword evidence="5" id="KW-0677">Repeat</keyword>
<evidence type="ECO:0000256" key="5">
    <source>
        <dbReference type="ARBA" id="ARBA00022737"/>
    </source>
</evidence>
<evidence type="ECO:0000256" key="4">
    <source>
        <dbReference type="ARBA" id="ARBA00022553"/>
    </source>
</evidence>
<feature type="domain" description="Carrier" evidence="8">
    <location>
        <begin position="983"/>
        <end position="1058"/>
    </location>
</feature>
<dbReference type="Pfam" id="PF00550">
    <property type="entry name" value="PP-binding"/>
    <property type="match status" value="1"/>
</dbReference>
<comment type="caution">
    <text evidence="9">The sequence shown here is derived from an EMBL/GenBank/DDBJ whole genome shotgun (WGS) entry which is preliminary data.</text>
</comment>
<dbReference type="Pfam" id="PF00501">
    <property type="entry name" value="AMP-binding"/>
    <property type="match status" value="1"/>
</dbReference>
<dbReference type="InterPro" id="IPR036736">
    <property type="entry name" value="ACP-like_sf"/>
</dbReference>
<keyword evidence="7" id="KW-0511">Multifunctional enzyme</keyword>
<dbReference type="EMBL" id="JBHMDO010000033">
    <property type="protein sequence ID" value="MFB9328393.1"/>
    <property type="molecule type" value="Genomic_DNA"/>
</dbReference>
<dbReference type="Pfam" id="PF13193">
    <property type="entry name" value="AMP-binding_C"/>
    <property type="match status" value="1"/>
</dbReference>
<dbReference type="Gene3D" id="3.30.559.30">
    <property type="entry name" value="Nonribosomal peptide synthetase, condensation domain"/>
    <property type="match status" value="2"/>
</dbReference>
<dbReference type="Gene3D" id="3.30.559.10">
    <property type="entry name" value="Chloramphenicol acetyltransferase-like domain"/>
    <property type="match status" value="1"/>
</dbReference>
<sequence>MNAESTKLDKSNVEDILGLTPLQEGLLYHAMTGDDRHYAQHLTLRLSGDLSLQAIEQAWSHVIAANEMLRTVFRWGGLERPVQLVLKKIAVPIKMQDYGDETPRDGERLSGDFLDRQRELPFDLRTRPFRIAVCKRSGQAGDMLVSWHHILYDGWSNGVIMHEFLEAYETLQAGGRLAWRSKTGFKQFLKWRLAQSKDQQQTYWRQALSGFEARTPLPAETRAERSATSTATGRYVIAMDQSDTNRLYACARALQLQPAVLFYGAWGIVLGRYSRSVDVLFGTTVSGRVPDIHGVEEMVGLFINTVPLRMNIDPDATVSEWLHALAGQLREREAFEQAPLPDITACSGLGAGQPLFDSIVVVENYPLQLNMGGSGAIRIESYEMQENTHYGLTLGIAMFNGIEIELAYDPSRYADEWAARLAAQYRFVIDQLITRPGGLLRDIGLMPDGQREQILTEFNALRRSVGERADLPADIEAGYIPAPKPDETPFHVLFERQAERRPDEVALVHEGRAFTYRELNERANRLAWRLREMGVQPEHVVAILLARSERFLIAVLAVLKSGAAYVPIDHEYAPSRVAYMLKDSGSILLITDDAATGAAFECDAIRIDDERSFSQQVMNPDSVTLPGHSAFVLYTSGSTGNPKGVVLEHGNLIAYIEAFQQEFGLTPEDVYLQQSSCAFDQFVEEVFPVLAAGGRVVMAQRMDVLDTSGLVQLIEQEGITFVSASALLLNELNKLGGMRKVRVFISGGDVMKPSYISNLKQHAAVYNTYGPTETTVCATYYRYEGEEDGPVPIGKPIQHYRVYVVDEAGHLAPVGAPGEICIAGAGVARGYLNQTELNGERFVKDPFAAGERMYRTGDVGSWLPDGNLLFLGRNDNQLKIRGYRIEPGEVEHHLQDHPDVEEAIIMPIETSSGQKSLAAYVKLTASLTAGELRAHLAERLPAPIIPSIYYRIEGVPRTANGKTDKEALRRLAQPLTVSESAFRMASDTESTVRDLWQQVLGADSIGLDEPFMESGGDSIQLMQLHAKLEKTFGGGMRITDLFTHATIAKQAAWIDDHRQDITRTEPLLRQRLPAAYFGRSPQANGSSLIRFQLQGASREGLTRLASASGVSRYDILIGALTYLLGEASGQNCAMLYSMTEDERFACPITVDLNGMTAFEQLYVIVSQQRGCLDQTSVPIEELPKRAGHPAGEAALILASPIPLRGRAAGLQGVVDALLVLEDDDSDERIAGSFTFNDRRLLHGRMSLFMKSYLVLIQQLCQEKVRS</sequence>
<gene>
    <name evidence="9" type="ORF">ACFFSY_20880</name>
</gene>
<dbReference type="Pfam" id="PF00668">
    <property type="entry name" value="Condensation"/>
    <property type="match status" value="1"/>
</dbReference>
<organism evidence="9 10">
    <name type="scientific">Paenibacillus aurantiacus</name>
    <dbReference type="NCBI Taxonomy" id="1936118"/>
    <lineage>
        <taxon>Bacteria</taxon>
        <taxon>Bacillati</taxon>
        <taxon>Bacillota</taxon>
        <taxon>Bacilli</taxon>
        <taxon>Bacillales</taxon>
        <taxon>Paenibacillaceae</taxon>
        <taxon>Paenibacillus</taxon>
    </lineage>
</organism>
<evidence type="ECO:0000256" key="2">
    <source>
        <dbReference type="ARBA" id="ARBA00006432"/>
    </source>
</evidence>
<dbReference type="InterPro" id="IPR023213">
    <property type="entry name" value="CAT-like_dom_sf"/>
</dbReference>
<keyword evidence="10" id="KW-1185">Reference proteome</keyword>
<dbReference type="InterPro" id="IPR010071">
    <property type="entry name" value="AA_adenyl_dom"/>
</dbReference>
<dbReference type="SMART" id="SM00823">
    <property type="entry name" value="PKS_PP"/>
    <property type="match status" value="1"/>
</dbReference>
<evidence type="ECO:0000313" key="10">
    <source>
        <dbReference type="Proteomes" id="UP001589747"/>
    </source>
</evidence>
<dbReference type="PANTHER" id="PTHR45527">
    <property type="entry name" value="NONRIBOSOMAL PEPTIDE SYNTHETASE"/>
    <property type="match status" value="1"/>
</dbReference>
<dbReference type="InterPro" id="IPR025110">
    <property type="entry name" value="AMP-bd_C"/>
</dbReference>
<accession>A0ABV5KVG0</accession>
<name>A0ABV5KVG0_9BACL</name>
<dbReference type="RefSeq" id="WP_377497644.1">
    <property type="nucleotide sequence ID" value="NZ_JBHMDO010000033.1"/>
</dbReference>
<dbReference type="SUPFAM" id="SSF56801">
    <property type="entry name" value="Acetyl-CoA synthetase-like"/>
    <property type="match status" value="1"/>
</dbReference>
<evidence type="ECO:0000313" key="9">
    <source>
        <dbReference type="EMBL" id="MFB9328393.1"/>
    </source>
</evidence>
<dbReference type="InterPro" id="IPR045851">
    <property type="entry name" value="AMP-bd_C_sf"/>
</dbReference>
<comment type="cofactor">
    <cofactor evidence="1">
        <name>pantetheine 4'-phosphate</name>
        <dbReference type="ChEBI" id="CHEBI:47942"/>
    </cofactor>
</comment>
<dbReference type="PANTHER" id="PTHR45527:SF1">
    <property type="entry name" value="FATTY ACID SYNTHASE"/>
    <property type="match status" value="1"/>
</dbReference>
<dbReference type="CDD" id="cd05930">
    <property type="entry name" value="A_NRPS"/>
    <property type="match status" value="1"/>
</dbReference>
<dbReference type="Gene3D" id="3.40.50.980">
    <property type="match status" value="2"/>
</dbReference>
<dbReference type="SUPFAM" id="SSF47336">
    <property type="entry name" value="ACP-like"/>
    <property type="match status" value="1"/>
</dbReference>
<dbReference type="Gene3D" id="2.30.38.10">
    <property type="entry name" value="Luciferase, Domain 3"/>
    <property type="match status" value="1"/>
</dbReference>
<keyword evidence="6" id="KW-0045">Antibiotic biosynthesis</keyword>
<keyword evidence="4" id="KW-0597">Phosphoprotein</keyword>
<keyword evidence="3" id="KW-0596">Phosphopantetheine</keyword>
<evidence type="ECO:0000256" key="3">
    <source>
        <dbReference type="ARBA" id="ARBA00022450"/>
    </source>
</evidence>
<dbReference type="InterPro" id="IPR020845">
    <property type="entry name" value="AMP-binding_CS"/>
</dbReference>
<dbReference type="InterPro" id="IPR001242">
    <property type="entry name" value="Condensation_dom"/>
</dbReference>
<dbReference type="Gene3D" id="1.10.1200.10">
    <property type="entry name" value="ACP-like"/>
    <property type="match status" value="1"/>
</dbReference>
<dbReference type="Proteomes" id="UP001589747">
    <property type="component" value="Unassembled WGS sequence"/>
</dbReference>
<evidence type="ECO:0000256" key="6">
    <source>
        <dbReference type="ARBA" id="ARBA00023194"/>
    </source>
</evidence>
<dbReference type="PROSITE" id="PS00455">
    <property type="entry name" value="AMP_BINDING"/>
    <property type="match status" value="1"/>
</dbReference>
<evidence type="ECO:0000256" key="7">
    <source>
        <dbReference type="ARBA" id="ARBA00023268"/>
    </source>
</evidence>
<dbReference type="SUPFAM" id="SSF52777">
    <property type="entry name" value="CoA-dependent acyltransferases"/>
    <property type="match status" value="3"/>
</dbReference>
<comment type="similarity">
    <text evidence="2">Belongs to the ATP-dependent AMP-binding enzyme family.</text>
</comment>
<dbReference type="InterPro" id="IPR020806">
    <property type="entry name" value="PKS_PP-bd"/>
</dbReference>
<dbReference type="InterPro" id="IPR009081">
    <property type="entry name" value="PP-bd_ACP"/>
</dbReference>
<dbReference type="PROSITE" id="PS50075">
    <property type="entry name" value="CARRIER"/>
    <property type="match status" value="1"/>
</dbReference>
<evidence type="ECO:0000259" key="8">
    <source>
        <dbReference type="PROSITE" id="PS50075"/>
    </source>
</evidence>
<dbReference type="NCBIfam" id="TIGR01733">
    <property type="entry name" value="AA-adenyl-dom"/>
    <property type="match status" value="1"/>
</dbReference>
<evidence type="ECO:0000256" key="1">
    <source>
        <dbReference type="ARBA" id="ARBA00001957"/>
    </source>
</evidence>
<protein>
    <submittedName>
        <fullName evidence="9">Amino acid adenylation domain-containing protein</fullName>
    </submittedName>
</protein>
<proteinExistence type="inferred from homology"/>
<reference evidence="9 10" key="1">
    <citation type="submission" date="2024-09" db="EMBL/GenBank/DDBJ databases">
        <authorList>
            <person name="Sun Q."/>
            <person name="Mori K."/>
        </authorList>
    </citation>
    <scope>NUCLEOTIDE SEQUENCE [LARGE SCALE GENOMIC DNA]</scope>
    <source>
        <strain evidence="9 10">TISTR 2452</strain>
    </source>
</reference>
<dbReference type="Gene3D" id="3.30.300.30">
    <property type="match status" value="1"/>
</dbReference>
<dbReference type="InterPro" id="IPR000873">
    <property type="entry name" value="AMP-dep_synth/lig_dom"/>
</dbReference>